<dbReference type="GO" id="GO:0004827">
    <property type="term" value="F:proline-tRNA ligase activity"/>
    <property type="evidence" value="ECO:0007669"/>
    <property type="project" value="UniProtKB-UniRule"/>
</dbReference>
<feature type="domain" description="Aminoacyl-transfer RNA synthetases class-II family profile" evidence="11">
    <location>
        <begin position="38"/>
        <end position="340"/>
    </location>
</feature>
<evidence type="ECO:0000313" key="12">
    <source>
        <dbReference type="EMBL" id="ESR25130.1"/>
    </source>
</evidence>
<evidence type="ECO:0000256" key="6">
    <source>
        <dbReference type="ARBA" id="ARBA00022840"/>
    </source>
</evidence>
<dbReference type="Gene3D" id="3.30.930.10">
    <property type="entry name" value="Bira Bifunctional Protein, Domain 2"/>
    <property type="match status" value="1"/>
</dbReference>
<dbReference type="Gene3D" id="3.40.50.800">
    <property type="entry name" value="Anticodon-binding domain"/>
    <property type="match status" value="1"/>
</dbReference>
<keyword evidence="6 10" id="KW-0067">ATP-binding</keyword>
<dbReference type="eggNOG" id="COG0442">
    <property type="taxonomic scope" value="Bacteria"/>
</dbReference>
<evidence type="ECO:0000256" key="10">
    <source>
        <dbReference type="HAMAP-Rule" id="MF_01570"/>
    </source>
</evidence>
<evidence type="ECO:0000256" key="3">
    <source>
        <dbReference type="ARBA" id="ARBA00022490"/>
    </source>
</evidence>
<evidence type="ECO:0000256" key="1">
    <source>
        <dbReference type="ARBA" id="ARBA00004496"/>
    </source>
</evidence>
<comment type="function">
    <text evidence="10">Catalyzes the attachment of proline to tRNA(Pro) in a two-step reaction: proline is first activated by ATP to form Pro-AMP and then transferred to the acceptor end of tRNA(Pro).</text>
</comment>
<dbReference type="GO" id="GO:0005524">
    <property type="term" value="F:ATP binding"/>
    <property type="evidence" value="ECO:0007669"/>
    <property type="project" value="UniProtKB-UniRule"/>
</dbReference>
<dbReference type="FunFam" id="3.30.930.10:FF:000042">
    <property type="entry name" value="probable proline--tRNA ligase, mitochondrial"/>
    <property type="match status" value="1"/>
</dbReference>
<evidence type="ECO:0000313" key="13">
    <source>
        <dbReference type="Proteomes" id="UP000017819"/>
    </source>
</evidence>
<dbReference type="InterPro" id="IPR002316">
    <property type="entry name" value="Pro-tRNA-ligase_IIa"/>
</dbReference>
<dbReference type="STRING" id="631454.N177_2004"/>
<keyword evidence="8 10" id="KW-0030">Aminoacyl-tRNA synthetase</keyword>
<keyword evidence="5 10" id="KW-0547">Nucleotide-binding</keyword>
<evidence type="ECO:0000256" key="4">
    <source>
        <dbReference type="ARBA" id="ARBA00022598"/>
    </source>
</evidence>
<dbReference type="InterPro" id="IPR004154">
    <property type="entry name" value="Anticodon-bd"/>
</dbReference>
<sequence length="439" mass="49479">MRLSRYFLPILRETPKEAEIVSHRLMLRAGMIRQESAGIYAWLPLGYRVLRKIEQVVREEQDRSGAIEILMPTIQSADLWRESGRYDAYGKEMLRIQDRHERDILFGPTNEEMVTEIFRAYVRSYRDLPKNLYHIQWKFRDEVRPRFGVMRSREFLMKDAYSFDLDQEGARRSYNKMFVAYLRTFDRLGLTAIPMKAESGPIGGDMSHEFIILASTGESEVFCHKALLDLPKPSPDLDFEGDLQPIVDSWLSHYAATEEMHEPARFEAEVPEDSRISARGIEVGHIFYFGTKYSAPMNAVVTGPDGQEHPVHMGSYGIGPSRLAAAIIEASHDENGIVWPESIAPFKVGLVNLKVGDEATDRACEAIYGRLEAAGVEVLYDDTEERAGSKFASMDLIGLPWQLIVGPKGLAGGTVELKNRATGERESLSIDSALARLGG</sequence>
<evidence type="ECO:0000256" key="2">
    <source>
        <dbReference type="ARBA" id="ARBA00011738"/>
    </source>
</evidence>
<dbReference type="InterPro" id="IPR044140">
    <property type="entry name" value="ProRS_anticodon_short"/>
</dbReference>
<comment type="subunit">
    <text evidence="2 10">Homodimer.</text>
</comment>
<dbReference type="GO" id="GO:0005829">
    <property type="term" value="C:cytosol"/>
    <property type="evidence" value="ECO:0007669"/>
    <property type="project" value="TreeGrafter"/>
</dbReference>
<protein>
    <recommendedName>
        <fullName evidence="10">Proline--tRNA ligase</fullName>
        <ecNumber evidence="10">6.1.1.15</ecNumber>
    </recommendedName>
    <alternativeName>
        <fullName evidence="10">Prolyl-tRNA synthetase</fullName>
        <shortName evidence="10">ProRS</shortName>
    </alternativeName>
</protein>
<dbReference type="SUPFAM" id="SSF55681">
    <property type="entry name" value="Class II aaRS and biotin synthetases"/>
    <property type="match status" value="1"/>
</dbReference>
<dbReference type="PATRIC" id="fig|631454.5.peg.1982"/>
<dbReference type="InterPro" id="IPR045864">
    <property type="entry name" value="aa-tRNA-synth_II/BPL/LPL"/>
</dbReference>
<comment type="similarity">
    <text evidence="10">Belongs to the class-II aminoacyl-tRNA synthetase family. ProS type 2 subfamily.</text>
</comment>
<evidence type="ECO:0000256" key="7">
    <source>
        <dbReference type="ARBA" id="ARBA00022917"/>
    </source>
</evidence>
<dbReference type="PANTHER" id="PTHR42753">
    <property type="entry name" value="MITOCHONDRIAL RIBOSOME PROTEIN L39/PROLYL-TRNA LIGASE FAMILY MEMBER"/>
    <property type="match status" value="1"/>
</dbReference>
<organism evidence="12 13">
    <name type="scientific">Lutibaculum baratangense AMV1</name>
    <dbReference type="NCBI Taxonomy" id="631454"/>
    <lineage>
        <taxon>Bacteria</taxon>
        <taxon>Pseudomonadati</taxon>
        <taxon>Pseudomonadota</taxon>
        <taxon>Alphaproteobacteria</taxon>
        <taxon>Hyphomicrobiales</taxon>
        <taxon>Tepidamorphaceae</taxon>
        <taxon>Lutibaculum</taxon>
    </lineage>
</organism>
<evidence type="ECO:0000256" key="8">
    <source>
        <dbReference type="ARBA" id="ARBA00023146"/>
    </source>
</evidence>
<dbReference type="PROSITE" id="PS50862">
    <property type="entry name" value="AA_TRNA_LIGASE_II"/>
    <property type="match status" value="1"/>
</dbReference>
<dbReference type="GO" id="GO:0006433">
    <property type="term" value="P:prolyl-tRNA aminoacylation"/>
    <property type="evidence" value="ECO:0007669"/>
    <property type="project" value="UniProtKB-UniRule"/>
</dbReference>
<dbReference type="Pfam" id="PF00587">
    <property type="entry name" value="tRNA-synt_2b"/>
    <property type="match status" value="1"/>
</dbReference>
<dbReference type="PRINTS" id="PR01046">
    <property type="entry name" value="TRNASYNTHPRO"/>
</dbReference>
<keyword evidence="7 10" id="KW-0648">Protein biosynthesis</keyword>
<gene>
    <name evidence="10" type="primary">proS</name>
    <name evidence="12" type="ORF">N177_2004</name>
</gene>
<dbReference type="Proteomes" id="UP000017819">
    <property type="component" value="Unassembled WGS sequence"/>
</dbReference>
<dbReference type="InterPro" id="IPR023716">
    <property type="entry name" value="Prolyl-tRNA_ligase_IIa_type2"/>
</dbReference>
<keyword evidence="3 10" id="KW-0963">Cytoplasm</keyword>
<keyword evidence="13" id="KW-1185">Reference proteome</keyword>
<dbReference type="Pfam" id="PF03129">
    <property type="entry name" value="HGTP_anticodon"/>
    <property type="match status" value="1"/>
</dbReference>
<dbReference type="InterPro" id="IPR004500">
    <property type="entry name" value="Pro-tRNA-synth_IIa_bac-type"/>
</dbReference>
<evidence type="ECO:0000259" key="11">
    <source>
        <dbReference type="PROSITE" id="PS50862"/>
    </source>
</evidence>
<comment type="subcellular location">
    <subcellularLocation>
        <location evidence="1 10">Cytoplasm</location>
    </subcellularLocation>
</comment>
<name>V4RPK6_9HYPH</name>
<comment type="caution">
    <text evidence="12">The sequence shown here is derived from an EMBL/GenBank/DDBJ whole genome shotgun (WGS) entry which is preliminary data.</text>
</comment>
<keyword evidence="4 10" id="KW-0436">Ligase</keyword>
<dbReference type="NCBIfam" id="TIGR00409">
    <property type="entry name" value="proS_fam_II"/>
    <property type="match status" value="1"/>
</dbReference>
<reference evidence="12 13" key="1">
    <citation type="journal article" date="2014" name="Genome Announc.">
        <title>Draft Genome Sequence of Lutibaculum baratangense Strain AMV1T, Isolated from a Mud Volcano in Andamans, India.</title>
        <authorList>
            <person name="Singh A."/>
            <person name="Sreenivas A."/>
            <person name="Sathyanarayana Reddy G."/>
            <person name="Pinnaka A.K."/>
            <person name="Shivaji S."/>
        </authorList>
    </citation>
    <scope>NUCLEOTIDE SEQUENCE [LARGE SCALE GENOMIC DNA]</scope>
    <source>
        <strain evidence="12 13">AMV1</strain>
    </source>
</reference>
<dbReference type="CDD" id="cd00779">
    <property type="entry name" value="ProRS_core_prok"/>
    <property type="match status" value="1"/>
</dbReference>
<proteinExistence type="inferred from homology"/>
<evidence type="ECO:0000256" key="9">
    <source>
        <dbReference type="ARBA" id="ARBA00047671"/>
    </source>
</evidence>
<dbReference type="AlphaFoldDB" id="V4RPK6"/>
<evidence type="ECO:0000256" key="5">
    <source>
        <dbReference type="ARBA" id="ARBA00022741"/>
    </source>
</evidence>
<dbReference type="InterPro" id="IPR033730">
    <property type="entry name" value="ProRS_core_prok"/>
</dbReference>
<dbReference type="InterPro" id="IPR050062">
    <property type="entry name" value="Pro-tRNA_synthetase"/>
</dbReference>
<dbReference type="PANTHER" id="PTHR42753:SF2">
    <property type="entry name" value="PROLINE--TRNA LIGASE"/>
    <property type="match status" value="1"/>
</dbReference>
<dbReference type="RefSeq" id="WP_023432144.1">
    <property type="nucleotide sequence ID" value="NZ_AWXZ01000026.1"/>
</dbReference>
<dbReference type="HAMAP" id="MF_01570">
    <property type="entry name" value="Pro_tRNA_synth_type2"/>
    <property type="match status" value="1"/>
</dbReference>
<dbReference type="InterPro" id="IPR002314">
    <property type="entry name" value="aa-tRNA-synt_IIb"/>
</dbReference>
<dbReference type="SUPFAM" id="SSF52954">
    <property type="entry name" value="Class II aaRS ABD-related"/>
    <property type="match status" value="1"/>
</dbReference>
<dbReference type="InterPro" id="IPR036621">
    <property type="entry name" value="Anticodon-bd_dom_sf"/>
</dbReference>
<dbReference type="FunFam" id="3.40.50.800:FF:000032">
    <property type="entry name" value="Proline--tRNA ligase"/>
    <property type="match status" value="1"/>
</dbReference>
<dbReference type="EMBL" id="AWXZ01000026">
    <property type="protein sequence ID" value="ESR25130.1"/>
    <property type="molecule type" value="Genomic_DNA"/>
</dbReference>
<comment type="catalytic activity">
    <reaction evidence="9 10">
        <text>tRNA(Pro) + L-proline + ATP = L-prolyl-tRNA(Pro) + AMP + diphosphate</text>
        <dbReference type="Rhea" id="RHEA:14305"/>
        <dbReference type="Rhea" id="RHEA-COMP:9700"/>
        <dbReference type="Rhea" id="RHEA-COMP:9702"/>
        <dbReference type="ChEBI" id="CHEBI:30616"/>
        <dbReference type="ChEBI" id="CHEBI:33019"/>
        <dbReference type="ChEBI" id="CHEBI:60039"/>
        <dbReference type="ChEBI" id="CHEBI:78442"/>
        <dbReference type="ChEBI" id="CHEBI:78532"/>
        <dbReference type="ChEBI" id="CHEBI:456215"/>
        <dbReference type="EC" id="6.1.1.15"/>
    </reaction>
</comment>
<dbReference type="EC" id="6.1.1.15" evidence="10"/>
<dbReference type="CDD" id="cd00861">
    <property type="entry name" value="ProRS_anticodon_short"/>
    <property type="match status" value="1"/>
</dbReference>
<dbReference type="InterPro" id="IPR006195">
    <property type="entry name" value="aa-tRNA-synth_II"/>
</dbReference>
<accession>V4RPK6</accession>
<dbReference type="NCBIfam" id="NF008979">
    <property type="entry name" value="PRK12325.1"/>
    <property type="match status" value="1"/>
</dbReference>
<dbReference type="OrthoDB" id="9809052at2"/>